<sequence>MSVKIVVVQISQTRVVCGFNNQDLPSLTLPAQYLTYKSEQEPERTSEQGSEASNDSIVKVFDKWDMLARCQDPTAEVYQLYDKQGLPCDWDVMDEQWSYMFKRLGLKFEDYPVCVVLPNELKASIRKKFVEHLLGYGIPMVQLLNEPVCNTLSQGRPSGIVVDIGHTGVRVDAVIDGVLFKQYRKENKIGGAFLNWKICDHLLKRDANKSTEVWRDATEWLPTFKNTMLQVSPIELDANHEIAPHYQHMVSPMDHTKSFLLERKQTVTFTNKQLYAIGELLFKPVINIDKSGSTDTADSTAANGSTNGGDAPPPEKLIGIVGLIRSCIQSLLNGANAGATTGASAGGASNSGDGSLGGQGSNDSSNAPSHNYTSEQLQSMLLTNILVTGSTSNIQGLEQRLLNDISVSLNDLTTVRPKILFKPTKLDRTFQSWQAATTLCRLPLRESLYAWETLERETK</sequence>
<feature type="compositionally biased region" description="Polar residues" evidence="2">
    <location>
        <begin position="293"/>
        <end position="305"/>
    </location>
</feature>
<protein>
    <submittedName>
        <fullName evidence="3">Actin-related protein 7</fullName>
    </submittedName>
</protein>
<comment type="similarity">
    <text evidence="1">Belongs to the actin family.</text>
</comment>
<feature type="region of interest" description="Disordered" evidence="2">
    <location>
        <begin position="340"/>
        <end position="371"/>
    </location>
</feature>
<dbReference type="Proteomes" id="UP000422736">
    <property type="component" value="Chromosome 7"/>
</dbReference>
<dbReference type="SMART" id="SM00268">
    <property type="entry name" value="ACTIN"/>
    <property type="match status" value="1"/>
</dbReference>
<evidence type="ECO:0000256" key="2">
    <source>
        <dbReference type="SAM" id="MobiDB-lite"/>
    </source>
</evidence>
<proteinExistence type="inferred from homology"/>
<feature type="region of interest" description="Disordered" evidence="2">
    <location>
        <begin position="293"/>
        <end position="314"/>
    </location>
</feature>
<dbReference type="SUPFAM" id="SSF53067">
    <property type="entry name" value="Actin-like ATPase domain"/>
    <property type="match status" value="2"/>
</dbReference>
<reference evidence="3 4" key="1">
    <citation type="submission" date="2016-03" db="EMBL/GenBank/DDBJ databases">
        <title>How can Kluyveromyces marxianus grow so fast - potential evolutionary course in Saccharomyces Complex revealed by comparative genomics.</title>
        <authorList>
            <person name="Mo W."/>
            <person name="Lu W."/>
            <person name="Yang X."/>
            <person name="Qi J."/>
            <person name="Lv H."/>
        </authorList>
    </citation>
    <scope>NUCLEOTIDE SEQUENCE [LARGE SCALE GENOMIC DNA]</scope>
    <source>
        <strain evidence="3 4">FIM1</strain>
    </source>
</reference>
<name>A0ABX6F0H2_KLUMA</name>
<dbReference type="Gene3D" id="3.30.420.40">
    <property type="match status" value="3"/>
</dbReference>
<evidence type="ECO:0000313" key="4">
    <source>
        <dbReference type="Proteomes" id="UP000422736"/>
    </source>
</evidence>
<organism evidence="3 4">
    <name type="scientific">Kluyveromyces marxianus</name>
    <name type="common">Yeast</name>
    <name type="synonym">Candida kefyr</name>
    <dbReference type="NCBI Taxonomy" id="4911"/>
    <lineage>
        <taxon>Eukaryota</taxon>
        <taxon>Fungi</taxon>
        <taxon>Dikarya</taxon>
        <taxon>Ascomycota</taxon>
        <taxon>Saccharomycotina</taxon>
        <taxon>Saccharomycetes</taxon>
        <taxon>Saccharomycetales</taxon>
        <taxon>Saccharomycetaceae</taxon>
        <taxon>Kluyveromyces</taxon>
    </lineage>
</organism>
<evidence type="ECO:0000256" key="1">
    <source>
        <dbReference type="RuleBase" id="RU000487"/>
    </source>
</evidence>
<dbReference type="InterPro" id="IPR043129">
    <property type="entry name" value="ATPase_NBD"/>
</dbReference>
<gene>
    <name evidence="3" type="primary">ARP7</name>
    <name evidence="3" type="ORF">FIM1_4429</name>
</gene>
<accession>A0ABX6F0H2</accession>
<dbReference type="InterPro" id="IPR004000">
    <property type="entry name" value="Actin"/>
</dbReference>
<feature type="compositionally biased region" description="Polar residues" evidence="2">
    <location>
        <begin position="361"/>
        <end position="371"/>
    </location>
</feature>
<evidence type="ECO:0000313" key="3">
    <source>
        <dbReference type="EMBL" id="QGN18109.1"/>
    </source>
</evidence>
<dbReference type="Gene3D" id="3.90.640.10">
    <property type="entry name" value="Actin, Chain A, domain 4"/>
    <property type="match status" value="1"/>
</dbReference>
<dbReference type="PANTHER" id="PTHR11937">
    <property type="entry name" value="ACTIN"/>
    <property type="match status" value="1"/>
</dbReference>
<keyword evidence="4" id="KW-1185">Reference proteome</keyword>
<dbReference type="Pfam" id="PF00022">
    <property type="entry name" value="Actin"/>
    <property type="match status" value="2"/>
</dbReference>
<feature type="compositionally biased region" description="Low complexity" evidence="2">
    <location>
        <begin position="340"/>
        <end position="353"/>
    </location>
</feature>
<dbReference type="EMBL" id="CP015061">
    <property type="protein sequence ID" value="QGN18109.1"/>
    <property type="molecule type" value="Genomic_DNA"/>
</dbReference>